<evidence type="ECO:0000313" key="7">
    <source>
        <dbReference type="EMBL" id="MDR7307193.1"/>
    </source>
</evidence>
<evidence type="ECO:0000256" key="3">
    <source>
        <dbReference type="ARBA" id="ARBA00022989"/>
    </source>
</evidence>
<accession>A0ABU1ZNX2</accession>
<reference evidence="7 8" key="1">
    <citation type="submission" date="2023-07" db="EMBL/GenBank/DDBJ databases">
        <title>Sorghum-associated microbial communities from plants grown in Nebraska, USA.</title>
        <authorList>
            <person name="Schachtman D."/>
        </authorList>
    </citation>
    <scope>NUCLEOTIDE SEQUENCE [LARGE SCALE GENOMIC DNA]</scope>
    <source>
        <strain evidence="7 8">BE308</strain>
    </source>
</reference>
<dbReference type="PANTHER" id="PTHR22911:SF6">
    <property type="entry name" value="SOLUTE CARRIER FAMILY 35 MEMBER G1"/>
    <property type="match status" value="1"/>
</dbReference>
<dbReference type="Gene3D" id="1.10.3730.20">
    <property type="match status" value="1"/>
</dbReference>
<dbReference type="InterPro" id="IPR000620">
    <property type="entry name" value="EamA_dom"/>
</dbReference>
<feature type="transmembrane region" description="Helical" evidence="5">
    <location>
        <begin position="93"/>
        <end position="111"/>
    </location>
</feature>
<feature type="transmembrane region" description="Helical" evidence="5">
    <location>
        <begin position="144"/>
        <end position="162"/>
    </location>
</feature>
<dbReference type="EMBL" id="JAVDXO010000005">
    <property type="protein sequence ID" value="MDR7307193.1"/>
    <property type="molecule type" value="Genomic_DNA"/>
</dbReference>
<evidence type="ECO:0000256" key="2">
    <source>
        <dbReference type="ARBA" id="ARBA00022692"/>
    </source>
</evidence>
<keyword evidence="2 5" id="KW-0812">Transmembrane</keyword>
<feature type="domain" description="EamA" evidence="6">
    <location>
        <begin position="144"/>
        <end position="272"/>
    </location>
</feature>
<feature type="transmembrane region" description="Helical" evidence="5">
    <location>
        <begin position="30"/>
        <end position="50"/>
    </location>
</feature>
<feature type="transmembrane region" description="Helical" evidence="5">
    <location>
        <begin position="256"/>
        <end position="274"/>
    </location>
</feature>
<dbReference type="SUPFAM" id="SSF103481">
    <property type="entry name" value="Multidrug resistance efflux transporter EmrE"/>
    <property type="match status" value="2"/>
</dbReference>
<name>A0ABU1ZNX2_9BURK</name>
<evidence type="ECO:0000313" key="8">
    <source>
        <dbReference type="Proteomes" id="UP001268089"/>
    </source>
</evidence>
<evidence type="ECO:0000259" key="6">
    <source>
        <dbReference type="Pfam" id="PF00892"/>
    </source>
</evidence>
<feature type="transmembrane region" description="Helical" evidence="5">
    <location>
        <begin position="174"/>
        <end position="196"/>
    </location>
</feature>
<dbReference type="InterPro" id="IPR037185">
    <property type="entry name" value="EmrE-like"/>
</dbReference>
<dbReference type="PANTHER" id="PTHR22911">
    <property type="entry name" value="ACYL-MALONYL CONDENSING ENZYME-RELATED"/>
    <property type="match status" value="1"/>
</dbReference>
<proteinExistence type="predicted"/>
<comment type="subcellular location">
    <subcellularLocation>
        <location evidence="1">Membrane</location>
        <topology evidence="1">Multi-pass membrane protein</topology>
    </subcellularLocation>
</comment>
<evidence type="ECO:0000256" key="5">
    <source>
        <dbReference type="SAM" id="Phobius"/>
    </source>
</evidence>
<feature type="transmembrane region" description="Helical" evidence="5">
    <location>
        <begin position="202"/>
        <end position="219"/>
    </location>
</feature>
<dbReference type="Pfam" id="PF00892">
    <property type="entry name" value="EamA"/>
    <property type="match status" value="2"/>
</dbReference>
<evidence type="ECO:0000256" key="4">
    <source>
        <dbReference type="ARBA" id="ARBA00023136"/>
    </source>
</evidence>
<feature type="domain" description="EamA" evidence="6">
    <location>
        <begin position="3"/>
        <end position="134"/>
    </location>
</feature>
<sequence>MRAFLWMTGALVSFCLMAIGGRELAGGINTFQILLSRSVIGLLVVSAVIWRTGKPELFRTQRLKLQVGRNLFHFVGQYGWFLGIGLLPLAQVFALEFTTPLWTLLIAALFLKEKLTTRKAVAIALGSIGVVLILNPGGDIVNPAALYVLGAAVCYALSYVATKALSTTEAPLTILFYMCLVQLPLGLLLSASHFVVPTPLQWVWLTLIGLSALSAHFCLTHAMKTAEVSVVVTLDFLRLPLIGVVGMALYGEGFKPMLLVGAALMLGGNLVNVYKPR</sequence>
<protein>
    <submittedName>
        <fullName evidence="7">Drug/metabolite transporter (DMT)-like permease</fullName>
    </submittedName>
</protein>
<feature type="transmembrane region" description="Helical" evidence="5">
    <location>
        <begin position="120"/>
        <end position="138"/>
    </location>
</feature>
<dbReference type="Proteomes" id="UP001268089">
    <property type="component" value="Unassembled WGS sequence"/>
</dbReference>
<comment type="caution">
    <text evidence="7">The sequence shown here is derived from an EMBL/GenBank/DDBJ whole genome shotgun (WGS) entry which is preliminary data.</text>
</comment>
<keyword evidence="8" id="KW-1185">Reference proteome</keyword>
<feature type="transmembrane region" description="Helical" evidence="5">
    <location>
        <begin position="231"/>
        <end position="250"/>
    </location>
</feature>
<dbReference type="RefSeq" id="WP_310343233.1">
    <property type="nucleotide sequence ID" value="NZ_JAVDXO010000005.1"/>
</dbReference>
<gene>
    <name evidence="7" type="ORF">J2X15_002480</name>
</gene>
<evidence type="ECO:0000256" key="1">
    <source>
        <dbReference type="ARBA" id="ARBA00004141"/>
    </source>
</evidence>
<organism evidence="7 8">
    <name type="scientific">Rhodoferax saidenbachensis</name>
    <dbReference type="NCBI Taxonomy" id="1484693"/>
    <lineage>
        <taxon>Bacteria</taxon>
        <taxon>Pseudomonadati</taxon>
        <taxon>Pseudomonadota</taxon>
        <taxon>Betaproteobacteria</taxon>
        <taxon>Burkholderiales</taxon>
        <taxon>Comamonadaceae</taxon>
        <taxon>Rhodoferax</taxon>
    </lineage>
</organism>
<keyword evidence="4 5" id="KW-0472">Membrane</keyword>
<keyword evidence="3 5" id="KW-1133">Transmembrane helix</keyword>